<accession>C6HKT8</accession>
<gene>
    <name evidence="1" type="ORF">HCDG_06819</name>
</gene>
<sequence>MERHQGLKLSYLRNAYFLGRHYLALSENVYWRAGIEKAEMRSEKLEKTAEASRWPASSWNWGSGAAAVPSLHAWLNQHDNHRACSLCSIQIRQDICRHCMQHLCEITRVGLRSLWHQGHEDGCSREISVMGPRRALVLHQPILHRSAPHRFQPPRFKQDKAERGHDEMEKFFQGVGLVLFETPQVNGIPSLLLCFTDHRPGRFIGFYFLYVRLTLAVLSTTTPQARRRRVIFASLFIGIDLCNWSVINGDAGTKHGSSSSLAYSGVS</sequence>
<dbReference type="AlphaFoldDB" id="C6HKT8"/>
<reference evidence="2" key="1">
    <citation type="submission" date="2009-05" db="EMBL/GenBank/DDBJ databases">
        <title>The genome sequence of Ajellomyces capsulatus strain H143.</title>
        <authorList>
            <person name="Champion M."/>
            <person name="Cuomo C.A."/>
            <person name="Ma L.-J."/>
            <person name="Henn M.R."/>
            <person name="Sil A."/>
            <person name="Goldman B."/>
            <person name="Young S.K."/>
            <person name="Kodira C.D."/>
            <person name="Zeng Q."/>
            <person name="Koehrsen M."/>
            <person name="Alvarado L."/>
            <person name="Berlin A.M."/>
            <person name="Borenstein D."/>
            <person name="Chen Z."/>
            <person name="Engels R."/>
            <person name="Freedman E."/>
            <person name="Gellesch M."/>
            <person name="Goldberg J."/>
            <person name="Griggs A."/>
            <person name="Gujja S."/>
            <person name="Heiman D.I."/>
            <person name="Hepburn T.A."/>
            <person name="Howarth C."/>
            <person name="Jen D."/>
            <person name="Larson L."/>
            <person name="Lewis B."/>
            <person name="Mehta T."/>
            <person name="Park D."/>
            <person name="Pearson M."/>
            <person name="Roberts A."/>
            <person name="Saif S."/>
            <person name="Shea T.D."/>
            <person name="Shenoy N."/>
            <person name="Sisk P."/>
            <person name="Stolte C."/>
            <person name="Sykes S."/>
            <person name="Walk T."/>
            <person name="White J."/>
            <person name="Yandava C."/>
            <person name="Klein B."/>
            <person name="McEwen J.G."/>
            <person name="Puccia R."/>
            <person name="Goldman G.H."/>
            <person name="Felipe M.S."/>
            <person name="Nino-Vega G."/>
            <person name="San-Blas G."/>
            <person name="Taylor J.W."/>
            <person name="Mendoza L."/>
            <person name="Galagan J.E."/>
            <person name="Nusbaum C."/>
            <person name="Birren B.W."/>
        </authorList>
    </citation>
    <scope>NUCLEOTIDE SEQUENCE [LARGE SCALE GENOMIC DNA]</scope>
    <source>
        <strain evidence="2">H143</strain>
    </source>
</reference>
<protein>
    <submittedName>
        <fullName evidence="1">Uncharacterized protein</fullName>
    </submittedName>
</protein>
<dbReference type="HOGENOM" id="CLU_1041943_0_0_1"/>
<dbReference type="VEuPathDB" id="FungiDB:HCDG_06819"/>
<evidence type="ECO:0000313" key="2">
    <source>
        <dbReference type="Proteomes" id="UP000002624"/>
    </source>
</evidence>
<proteinExistence type="predicted"/>
<evidence type="ECO:0000313" key="1">
    <source>
        <dbReference type="EMBL" id="EER38875.1"/>
    </source>
</evidence>
<dbReference type="Proteomes" id="UP000002624">
    <property type="component" value="Unassembled WGS sequence"/>
</dbReference>
<dbReference type="EMBL" id="GG692430">
    <property type="protein sequence ID" value="EER38875.1"/>
    <property type="molecule type" value="Genomic_DNA"/>
</dbReference>
<name>C6HKT8_AJECH</name>
<organism evidence="1 2">
    <name type="scientific">Ajellomyces capsulatus (strain H143)</name>
    <name type="common">Darling's disease fungus</name>
    <name type="synonym">Histoplasma capsulatum</name>
    <dbReference type="NCBI Taxonomy" id="544712"/>
    <lineage>
        <taxon>Eukaryota</taxon>
        <taxon>Fungi</taxon>
        <taxon>Dikarya</taxon>
        <taxon>Ascomycota</taxon>
        <taxon>Pezizomycotina</taxon>
        <taxon>Eurotiomycetes</taxon>
        <taxon>Eurotiomycetidae</taxon>
        <taxon>Onygenales</taxon>
        <taxon>Ajellomycetaceae</taxon>
        <taxon>Histoplasma</taxon>
    </lineage>
</organism>